<dbReference type="Pfam" id="PF05954">
    <property type="entry name" value="Phage_GPD"/>
    <property type="match status" value="1"/>
</dbReference>
<dbReference type="AlphaFoldDB" id="A0A1G8DMN3"/>
<organism evidence="1 2">
    <name type="scientific">Paraburkholderia phenazinium</name>
    <dbReference type="NCBI Taxonomy" id="60549"/>
    <lineage>
        <taxon>Bacteria</taxon>
        <taxon>Pseudomonadati</taxon>
        <taxon>Pseudomonadota</taxon>
        <taxon>Betaproteobacteria</taxon>
        <taxon>Burkholderiales</taxon>
        <taxon>Burkholderiaceae</taxon>
        <taxon>Paraburkholderia</taxon>
    </lineage>
</organism>
<dbReference type="EMBL" id="FNCJ01000011">
    <property type="protein sequence ID" value="SDH58845.1"/>
    <property type="molecule type" value="Genomic_DNA"/>
</dbReference>
<proteinExistence type="predicted"/>
<dbReference type="Gene3D" id="3.55.50.10">
    <property type="entry name" value="Baseplate protein-like domains"/>
    <property type="match status" value="1"/>
</dbReference>
<evidence type="ECO:0000313" key="2">
    <source>
        <dbReference type="Proteomes" id="UP000199706"/>
    </source>
</evidence>
<evidence type="ECO:0000313" key="1">
    <source>
        <dbReference type="EMBL" id="SDH58845.1"/>
    </source>
</evidence>
<sequence>MGAQDLISSITSGVSQVDRLLKLDTPAGQDVLLPLRVAGKSRLGRNFDYTVDIASLNGTLELKSLIAKPVTLWVQQADKSYLPFNGLVYAARKLGADGALSYYQLKFSSWLHFLKFRKDARIFQDQTPDEILAEVFSAHPQAQGAFRFAVLNPAPARSYCTQYEDDWNFVNRIMESEGWFGYFEQSANGNAHTLVITDDLYSVPPSSPQSIDFSRANVSGESLALGLTVRERSKPASL</sequence>
<name>A0A1G8DMN3_9BURK</name>
<protein>
    <submittedName>
        <fullName evidence="1">Type VI secretion system secreted protein VgrG</fullName>
    </submittedName>
</protein>
<dbReference type="SUPFAM" id="SSF69279">
    <property type="entry name" value="Phage tail proteins"/>
    <property type="match status" value="1"/>
</dbReference>
<accession>A0A1G8DMN3</accession>
<dbReference type="RefSeq" id="WP_090686873.1">
    <property type="nucleotide sequence ID" value="NZ_FNCJ01000011.1"/>
</dbReference>
<dbReference type="OrthoDB" id="1907165at2"/>
<reference evidence="1 2" key="1">
    <citation type="submission" date="2016-10" db="EMBL/GenBank/DDBJ databases">
        <authorList>
            <person name="de Groot N.N."/>
        </authorList>
    </citation>
    <scope>NUCLEOTIDE SEQUENCE [LARGE SCALE GENOMIC DNA]</scope>
    <source>
        <strain evidence="1 2">LMG 2247</strain>
    </source>
</reference>
<gene>
    <name evidence="1" type="ORF">SAMN05216466_11182</name>
</gene>
<dbReference type="Proteomes" id="UP000199706">
    <property type="component" value="Unassembled WGS sequence"/>
</dbReference>